<protein>
    <submittedName>
        <fullName evidence="1">Uncharacterized protein</fullName>
    </submittedName>
</protein>
<reference evidence="1 2" key="1">
    <citation type="submission" date="2021-07" db="EMBL/GenBank/DDBJ databases">
        <title>Paenibacillus radiodurans sp. nov., isolated from the southeastern edge of Tengger Desert.</title>
        <authorList>
            <person name="Zhang G."/>
        </authorList>
    </citation>
    <scope>NUCLEOTIDE SEQUENCE [LARGE SCALE GENOMIC DNA]</scope>
    <source>
        <strain evidence="1 2">CCM 7311</strain>
    </source>
</reference>
<organism evidence="1 2">
    <name type="scientific">Paenibacillus sepulcri</name>
    <dbReference type="NCBI Taxonomy" id="359917"/>
    <lineage>
        <taxon>Bacteria</taxon>
        <taxon>Bacillati</taxon>
        <taxon>Bacillota</taxon>
        <taxon>Bacilli</taxon>
        <taxon>Bacillales</taxon>
        <taxon>Paenibacillaceae</taxon>
        <taxon>Paenibacillus</taxon>
    </lineage>
</organism>
<dbReference type="Proteomes" id="UP001519887">
    <property type="component" value="Unassembled WGS sequence"/>
</dbReference>
<proteinExistence type="predicted"/>
<gene>
    <name evidence="1" type="ORF">K0U00_45685</name>
</gene>
<sequence>PEGCTARIDTLPLLGGDYQALLEQRKEMLCGNMRLGPVQTRIAFCREGMQGTLSIRFRLERSGANQEGIEVR</sequence>
<dbReference type="EMBL" id="JAHZIK010002900">
    <property type="protein sequence ID" value="MBW7461372.1"/>
    <property type="molecule type" value="Genomic_DNA"/>
</dbReference>
<evidence type="ECO:0000313" key="1">
    <source>
        <dbReference type="EMBL" id="MBW7461372.1"/>
    </source>
</evidence>
<feature type="non-terminal residue" evidence="1">
    <location>
        <position position="1"/>
    </location>
</feature>
<keyword evidence="2" id="KW-1185">Reference proteome</keyword>
<name>A0ABS7CK96_9BACL</name>
<comment type="caution">
    <text evidence="1">The sequence shown here is derived from an EMBL/GenBank/DDBJ whole genome shotgun (WGS) entry which is preliminary data.</text>
</comment>
<accession>A0ABS7CK96</accession>
<evidence type="ECO:0000313" key="2">
    <source>
        <dbReference type="Proteomes" id="UP001519887"/>
    </source>
</evidence>